<dbReference type="EMBL" id="AVCI01000005">
    <property type="protein sequence ID" value="KFN43696.1"/>
    <property type="molecule type" value="Genomic_DNA"/>
</dbReference>
<dbReference type="PATRIC" id="fig|1121015.4.peg.1586"/>
<dbReference type="InterPro" id="IPR036770">
    <property type="entry name" value="Ankyrin_rpt-contain_sf"/>
</dbReference>
<name>A0A091AW67_9GAMM</name>
<comment type="caution">
    <text evidence="2">The sequence shown here is derived from an EMBL/GenBank/DDBJ whole genome shotgun (WGS) entry which is preliminary data.</text>
</comment>
<keyword evidence="1" id="KW-0040">ANK repeat</keyword>
<evidence type="ECO:0000313" key="2">
    <source>
        <dbReference type="EMBL" id="KFN43696.1"/>
    </source>
</evidence>
<evidence type="ECO:0000256" key="1">
    <source>
        <dbReference type="PROSITE-ProRule" id="PRU00023"/>
    </source>
</evidence>
<proteinExistence type="predicted"/>
<feature type="repeat" description="ANK" evidence="1">
    <location>
        <begin position="418"/>
        <end position="450"/>
    </location>
</feature>
<sequence length="696" mass="78230">MAATSAYADLPPPHDGSYWVSALRDPARRDEALCALILRGDVVGEPAYRETVPNIGCRVTGTFDNTAQPNGVMGVFLGSRWSEEEREDKQPGGHFLLFDAAGRRVPVFERSNSLDASDAVIPYQSSGALAVVQKIGYSTRSDWDVDGIYVVPATTDQRPILAILVGAPRKQEGAPAPVEWSWRARDLDGDGTPEIQIGPLVNSVLIPKAVFRYSSESHNYEGPTGSLDGDFYVLPASSEKSRWDWITKFEQAHMPTKNLPLPSSDASPGESLRELGARFSAAREAGDYELADALVMTMAKRMGHRFMSNETEDMASYWVFERGNCNLDFLPQDKQTLFLRHNRTLTEGIEVCEIAELPADAKEETKRRMTQLIDSRVSVVGYERTDVYDQFARQRTINTRALELLADFGLADDRFERDGDSALIEQIRAGRVDNVRRLLEAGYDVNLGTPRIWQRTQVESPDTAPFLPPPVLPLQAVKDSLAERGEQALEVAKILLEQGANPYRLRWAPHYAREVAADPTLQARLDALLAAAEKTHNPISSEFRGYLVEWYPDGETVYARFAVGNGSDKTFALPAWAEGGDYLLGSLDMESHFETRMRRGTQWSSNRIIEHGWSPSTRLEIKPGESREVLYPLGSYDYLQNYEGRLHRLWINNYPGAIYSEPFLMHDPRYPVARKERTSERDWYGLRARKVKTDAE</sequence>
<dbReference type="InterPro" id="IPR002110">
    <property type="entry name" value="Ankyrin_rpt"/>
</dbReference>
<organism evidence="2 3">
    <name type="scientific">Arenimonas oryziterrae DSM 21050 = YC6267</name>
    <dbReference type="NCBI Taxonomy" id="1121015"/>
    <lineage>
        <taxon>Bacteria</taxon>
        <taxon>Pseudomonadati</taxon>
        <taxon>Pseudomonadota</taxon>
        <taxon>Gammaproteobacteria</taxon>
        <taxon>Lysobacterales</taxon>
        <taxon>Lysobacteraceae</taxon>
        <taxon>Arenimonas</taxon>
    </lineage>
</organism>
<dbReference type="Proteomes" id="UP000029385">
    <property type="component" value="Unassembled WGS sequence"/>
</dbReference>
<dbReference type="AlphaFoldDB" id="A0A091AW67"/>
<protein>
    <submittedName>
        <fullName evidence="2">Uncharacterized protein</fullName>
    </submittedName>
</protein>
<reference evidence="2 3" key="1">
    <citation type="submission" date="2013-09" db="EMBL/GenBank/DDBJ databases">
        <title>Genome sequencing of Arenimonas oryziterrae.</title>
        <authorList>
            <person name="Chen F."/>
            <person name="Wang G."/>
        </authorList>
    </citation>
    <scope>NUCLEOTIDE SEQUENCE [LARGE SCALE GENOMIC DNA]</scope>
    <source>
        <strain evidence="2 3">YC6267</strain>
    </source>
</reference>
<accession>A0A091AW67</accession>
<gene>
    <name evidence="2" type="ORF">N789_10490</name>
</gene>
<dbReference type="SUPFAM" id="SSF48403">
    <property type="entry name" value="Ankyrin repeat"/>
    <property type="match status" value="1"/>
</dbReference>
<dbReference type="Gene3D" id="1.25.40.20">
    <property type="entry name" value="Ankyrin repeat-containing domain"/>
    <property type="match status" value="1"/>
</dbReference>
<dbReference type="PROSITE" id="PS50088">
    <property type="entry name" value="ANK_REPEAT"/>
    <property type="match status" value="1"/>
</dbReference>
<keyword evidence="3" id="KW-1185">Reference proteome</keyword>
<evidence type="ECO:0000313" key="3">
    <source>
        <dbReference type="Proteomes" id="UP000029385"/>
    </source>
</evidence>